<protein>
    <recommendedName>
        <fullName evidence="2">Protein kinase domain-containing protein</fullName>
    </recommendedName>
</protein>
<evidence type="ECO:0000313" key="4">
    <source>
        <dbReference type="Proteomes" id="UP001178507"/>
    </source>
</evidence>
<sequence length="369" mass="41234">MRGALVGLAGAVREMQRVPSGSGYNDDAQLPTLLSPRKSPKKERAQKPQGIAEVSWDKFLPDYNAKLGTGAYGGVYTVQGNPDKVVKLFDRGDWNDVMKETVFAQDMKARDPVHFVDCIGVGNSPVDDGKIFAVFERAAGITLNAAAHCFRSPDGINHVGQALDVLDQLTEIMMRMMKPDKNGQLHFHLDLKPDNIMIARDATGKPEFQVTLIDYGVVRTCKMGDADVHDAALQVFRWLGWLFLWMLASENFTLDDSLEKNPWDLLPEGFRPFFKRSDFRPPAYRSEKLSAGLLRDALQDGFFDQVMSPAFRQQWTSPSKAKQLLGSILGDLFYGVALASDCSSEFCPDFEKFHNDFKELHKTIASDSL</sequence>
<gene>
    <name evidence="3" type="ORF">EVOR1521_LOCUS3527</name>
</gene>
<dbReference type="PROSITE" id="PS50011">
    <property type="entry name" value="PROTEIN_KINASE_DOM"/>
    <property type="match status" value="1"/>
</dbReference>
<accession>A0AA36HRP5</accession>
<dbReference type="InterPro" id="IPR011009">
    <property type="entry name" value="Kinase-like_dom_sf"/>
</dbReference>
<keyword evidence="4" id="KW-1185">Reference proteome</keyword>
<dbReference type="Gene3D" id="1.10.510.10">
    <property type="entry name" value="Transferase(Phosphotransferase) domain 1"/>
    <property type="match status" value="1"/>
</dbReference>
<dbReference type="GO" id="GO:0004672">
    <property type="term" value="F:protein kinase activity"/>
    <property type="evidence" value="ECO:0007669"/>
    <property type="project" value="InterPro"/>
</dbReference>
<name>A0AA36HRP5_9DINO</name>
<dbReference type="GO" id="GO:0005524">
    <property type="term" value="F:ATP binding"/>
    <property type="evidence" value="ECO:0007669"/>
    <property type="project" value="InterPro"/>
</dbReference>
<reference evidence="3" key="1">
    <citation type="submission" date="2023-08" db="EMBL/GenBank/DDBJ databases">
        <authorList>
            <person name="Chen Y."/>
            <person name="Shah S."/>
            <person name="Dougan E. K."/>
            <person name="Thang M."/>
            <person name="Chan C."/>
        </authorList>
    </citation>
    <scope>NUCLEOTIDE SEQUENCE</scope>
</reference>
<dbReference type="Proteomes" id="UP001178507">
    <property type="component" value="Unassembled WGS sequence"/>
</dbReference>
<dbReference type="EMBL" id="CAUJNA010000218">
    <property type="protein sequence ID" value="CAJ1373806.1"/>
    <property type="molecule type" value="Genomic_DNA"/>
</dbReference>
<dbReference type="AlphaFoldDB" id="A0AA36HRP5"/>
<feature type="region of interest" description="Disordered" evidence="1">
    <location>
        <begin position="18"/>
        <end position="50"/>
    </location>
</feature>
<feature type="domain" description="Protein kinase" evidence="2">
    <location>
        <begin position="61"/>
        <end position="369"/>
    </location>
</feature>
<dbReference type="InterPro" id="IPR000719">
    <property type="entry name" value="Prot_kinase_dom"/>
</dbReference>
<comment type="caution">
    <text evidence="3">The sequence shown here is derived from an EMBL/GenBank/DDBJ whole genome shotgun (WGS) entry which is preliminary data.</text>
</comment>
<proteinExistence type="predicted"/>
<evidence type="ECO:0000313" key="3">
    <source>
        <dbReference type="EMBL" id="CAJ1373806.1"/>
    </source>
</evidence>
<organism evidence="3 4">
    <name type="scientific">Effrenium voratum</name>
    <dbReference type="NCBI Taxonomy" id="2562239"/>
    <lineage>
        <taxon>Eukaryota</taxon>
        <taxon>Sar</taxon>
        <taxon>Alveolata</taxon>
        <taxon>Dinophyceae</taxon>
        <taxon>Suessiales</taxon>
        <taxon>Symbiodiniaceae</taxon>
        <taxon>Effrenium</taxon>
    </lineage>
</organism>
<evidence type="ECO:0000259" key="2">
    <source>
        <dbReference type="PROSITE" id="PS50011"/>
    </source>
</evidence>
<evidence type="ECO:0000256" key="1">
    <source>
        <dbReference type="SAM" id="MobiDB-lite"/>
    </source>
</evidence>
<dbReference type="SUPFAM" id="SSF56112">
    <property type="entry name" value="Protein kinase-like (PK-like)"/>
    <property type="match status" value="1"/>
</dbReference>